<protein>
    <recommendedName>
        <fullName evidence="2">NB-ARC domain-containing protein</fullName>
    </recommendedName>
</protein>
<reference evidence="3" key="1">
    <citation type="journal article" date="2023" name="Mol. Phylogenet. Evol.">
        <title>Genome-scale phylogeny and comparative genomics of the fungal order Sordariales.</title>
        <authorList>
            <person name="Hensen N."/>
            <person name="Bonometti L."/>
            <person name="Westerberg I."/>
            <person name="Brannstrom I.O."/>
            <person name="Guillou S."/>
            <person name="Cros-Aarteil S."/>
            <person name="Calhoun S."/>
            <person name="Haridas S."/>
            <person name="Kuo A."/>
            <person name="Mondo S."/>
            <person name="Pangilinan J."/>
            <person name="Riley R."/>
            <person name="LaButti K."/>
            <person name="Andreopoulos B."/>
            <person name="Lipzen A."/>
            <person name="Chen C."/>
            <person name="Yan M."/>
            <person name="Daum C."/>
            <person name="Ng V."/>
            <person name="Clum A."/>
            <person name="Steindorff A."/>
            <person name="Ohm R.A."/>
            <person name="Martin F."/>
            <person name="Silar P."/>
            <person name="Natvig D.O."/>
            <person name="Lalanne C."/>
            <person name="Gautier V."/>
            <person name="Ament-Velasquez S.L."/>
            <person name="Kruys A."/>
            <person name="Hutchinson M.I."/>
            <person name="Powell A.J."/>
            <person name="Barry K."/>
            <person name="Miller A.N."/>
            <person name="Grigoriev I.V."/>
            <person name="Debuchy R."/>
            <person name="Gladieux P."/>
            <person name="Hiltunen Thoren M."/>
            <person name="Johannesson H."/>
        </authorList>
    </citation>
    <scope>NUCLEOTIDE SEQUENCE</scope>
    <source>
        <strain evidence="3">CBS 560.94</strain>
    </source>
</reference>
<dbReference type="InterPro" id="IPR053137">
    <property type="entry name" value="NLR-like"/>
</dbReference>
<dbReference type="GO" id="GO:0043531">
    <property type="term" value="F:ADP binding"/>
    <property type="evidence" value="ECO:0007669"/>
    <property type="project" value="InterPro"/>
</dbReference>
<dbReference type="EMBL" id="JAUEPP010000001">
    <property type="protein sequence ID" value="KAK3354711.1"/>
    <property type="molecule type" value="Genomic_DNA"/>
</dbReference>
<dbReference type="SMART" id="SM00028">
    <property type="entry name" value="TPR"/>
    <property type="match status" value="13"/>
</dbReference>
<comment type="caution">
    <text evidence="3">The sequence shown here is derived from an EMBL/GenBank/DDBJ whole genome shotgun (WGS) entry which is preliminary data.</text>
</comment>
<dbReference type="Gene3D" id="1.25.40.10">
    <property type="entry name" value="Tetratricopeptide repeat domain"/>
    <property type="match status" value="5"/>
</dbReference>
<keyword evidence="1" id="KW-0175">Coiled coil</keyword>
<evidence type="ECO:0000256" key="1">
    <source>
        <dbReference type="SAM" id="Coils"/>
    </source>
</evidence>
<dbReference type="InterPro" id="IPR019734">
    <property type="entry name" value="TPR_rpt"/>
</dbReference>
<dbReference type="Gene3D" id="3.40.50.300">
    <property type="entry name" value="P-loop containing nucleotide triphosphate hydrolases"/>
    <property type="match status" value="1"/>
</dbReference>
<keyword evidence="4" id="KW-1185">Reference proteome</keyword>
<evidence type="ECO:0000313" key="3">
    <source>
        <dbReference type="EMBL" id="KAK3354711.1"/>
    </source>
</evidence>
<dbReference type="Proteomes" id="UP001278500">
    <property type="component" value="Unassembled WGS sequence"/>
</dbReference>
<dbReference type="RefSeq" id="XP_062686089.1">
    <property type="nucleotide sequence ID" value="XM_062829029.1"/>
</dbReference>
<sequence>MDASSSQRPDVFTRPNRRSDFKVAIICALRLEFDAVCLLIDKLWDEDGDQYGKVDGDPNIYTTGRMGKCNVVLVLLPNMGKASAASAAASLRSSYPRVSLALLVGICGAVPFAGPERDPIVLGNVIISNLVVQYDLGRALPDRFDRKDNPHDSLGRPDKIIRNILVKLDTDIDREHIEKRAGDFLKALQTKSEEIAKRKRRGRHTSYKYPGAANDLLFDACYRHKHAPDSGCRTCEDCHDNSDPACDESLRLSCKELKCDTNRLIRREHLDSASNDYNADSDSEGVFFFIGAIGSGDSVIRSGKHRDQIAKQVGVIAFEMEGAGVWDEVPCIVIKGVCDYADSHKNKGWQNYAAATAASVAKAVMERVSDSSQSPPPSATIPFSRDPDFVNRGDILDQIDQRCSEPAARVALVGLGGVGKSQLAIEFAHRIAARHPDTWVFWVHAGTQARVDEGFRAIADAAELPGRNDSKANIPQLVYGWLGNERNGKWVMVLDSADDRDVFFDAGSNPERRPLADYLPQSPNGSLLVTTRDKDLASRLVGGYKNTIEIGPMAQSDALLLLEKKLGSLSDTDMAVDLVRALDLVPLAISQAAAYIQRMSPRSSPKKYLDEFRESERNRRKLLQYDVFRDRGLWKEAEKLFVQVMETRKAKLGADHPDTLTSMANLAATYSNQGRWEEAEKLEVQVMETRKAKLGADHPDTLTSMGNLAWTYRNQGRWEEAEKLFVQVMETRKAKLGADHPDTLKSMGNLAATYRNQGRWEEAEKLELQVMETFKAKLGADHPDTLTSMANLAATYRNQGRWEEAEKLFVQVMETSKAKLGADHPSTLTSMANLAATYRNQGRWEEAEKLELQVMETFKAKLGADHPSTLTSMANLASTFWNQGRWDEAEKLELQVMETFKAKLGADHPDTLSSMANLAATYRNQGRWEEAEKLELQVMETRKAKLGADHPDTLKSMGSLAATYRNQGRWEEAEKLELQVMETFKAKLGADHPDTLSSMANLAATYRNQGRWDEAEKLFVQVMETFKAKLGANHPYTLSSMANLASTFWNQGRWDEAEKLFVQVMEMSKAKLGADHPDTLTSMGNLAATYRNQGRWEEAEKLFVQVMETRKAKLGADHPSTLTSMANLAATYRNQGRWEEAEKLELQVMETSKAKLGADHPSTLTSMANLASTFWNQGRWDEAEKLFVQVMEMSKAKLGADHPDTLKSMGNLAFTWNSQGRHEDALALMQDCVEARQRVLGPEHPDTLSSLATVSECNRWDGRLERARDLAEKLEVQVMETRKAKLGADHPDALTSMANLAFTWNSQGRHEDALALMQDCVEAQQRVLGPEHPDTLSCLATVSEWSS</sequence>
<evidence type="ECO:0000259" key="2">
    <source>
        <dbReference type="Pfam" id="PF00931"/>
    </source>
</evidence>
<dbReference type="InterPro" id="IPR002182">
    <property type="entry name" value="NB-ARC"/>
</dbReference>
<dbReference type="Gene3D" id="3.40.50.1580">
    <property type="entry name" value="Nucleoside phosphorylase domain"/>
    <property type="match status" value="1"/>
</dbReference>
<dbReference type="Pfam" id="PF13374">
    <property type="entry name" value="TPR_10"/>
    <property type="match status" value="8"/>
</dbReference>
<dbReference type="Pfam" id="PF13424">
    <property type="entry name" value="TPR_12"/>
    <property type="match status" value="4"/>
</dbReference>
<dbReference type="GeneID" id="87866183"/>
<gene>
    <name evidence="3" type="ORF">B0H65DRAFT_535519</name>
</gene>
<dbReference type="PRINTS" id="PR00381">
    <property type="entry name" value="KINESINLIGHT"/>
</dbReference>
<dbReference type="SUPFAM" id="SSF48452">
    <property type="entry name" value="TPR-like"/>
    <property type="match status" value="3"/>
</dbReference>
<dbReference type="InterPro" id="IPR011990">
    <property type="entry name" value="TPR-like_helical_dom_sf"/>
</dbReference>
<feature type="coiled-coil region" evidence="1">
    <location>
        <begin position="1257"/>
        <end position="1284"/>
    </location>
</feature>
<accession>A0AAE0MWD2</accession>
<dbReference type="Pfam" id="PF00931">
    <property type="entry name" value="NB-ARC"/>
    <property type="match status" value="1"/>
</dbReference>
<dbReference type="GO" id="GO:0003824">
    <property type="term" value="F:catalytic activity"/>
    <property type="evidence" value="ECO:0007669"/>
    <property type="project" value="InterPro"/>
</dbReference>
<reference evidence="3" key="2">
    <citation type="submission" date="2023-06" db="EMBL/GenBank/DDBJ databases">
        <authorList>
            <consortium name="Lawrence Berkeley National Laboratory"/>
            <person name="Haridas S."/>
            <person name="Hensen N."/>
            <person name="Bonometti L."/>
            <person name="Westerberg I."/>
            <person name="Brannstrom I.O."/>
            <person name="Guillou S."/>
            <person name="Cros-Aarteil S."/>
            <person name="Calhoun S."/>
            <person name="Kuo A."/>
            <person name="Mondo S."/>
            <person name="Pangilinan J."/>
            <person name="Riley R."/>
            <person name="Labutti K."/>
            <person name="Andreopoulos B."/>
            <person name="Lipzen A."/>
            <person name="Chen C."/>
            <person name="Yanf M."/>
            <person name="Daum C."/>
            <person name="Ng V."/>
            <person name="Clum A."/>
            <person name="Steindorff A."/>
            <person name="Ohm R."/>
            <person name="Martin F."/>
            <person name="Silar P."/>
            <person name="Natvig D."/>
            <person name="Lalanne C."/>
            <person name="Gautier V."/>
            <person name="Ament-Velasquez S.L."/>
            <person name="Kruys A."/>
            <person name="Hutchinson M.I."/>
            <person name="Powell A.J."/>
            <person name="Barry K."/>
            <person name="Miller A.N."/>
            <person name="Grigoriev I.V."/>
            <person name="Debuchy R."/>
            <person name="Gladieux P."/>
            <person name="Thoren M.H."/>
            <person name="Johannesson H."/>
        </authorList>
    </citation>
    <scope>NUCLEOTIDE SEQUENCE</scope>
    <source>
        <strain evidence="3">CBS 560.94</strain>
    </source>
</reference>
<proteinExistence type="predicted"/>
<feature type="domain" description="NB-ARC" evidence="2">
    <location>
        <begin position="405"/>
        <end position="566"/>
    </location>
</feature>
<dbReference type="PANTHER" id="PTHR46082:SF6">
    <property type="entry name" value="AAA+ ATPASE DOMAIN-CONTAINING PROTEIN-RELATED"/>
    <property type="match status" value="1"/>
</dbReference>
<dbReference type="InterPro" id="IPR035994">
    <property type="entry name" value="Nucleoside_phosphorylase_sf"/>
</dbReference>
<dbReference type="GO" id="GO:0009116">
    <property type="term" value="P:nucleoside metabolic process"/>
    <property type="evidence" value="ECO:0007669"/>
    <property type="project" value="InterPro"/>
</dbReference>
<organism evidence="3 4">
    <name type="scientific">Neurospora tetraspora</name>
    <dbReference type="NCBI Taxonomy" id="94610"/>
    <lineage>
        <taxon>Eukaryota</taxon>
        <taxon>Fungi</taxon>
        <taxon>Dikarya</taxon>
        <taxon>Ascomycota</taxon>
        <taxon>Pezizomycotina</taxon>
        <taxon>Sordariomycetes</taxon>
        <taxon>Sordariomycetidae</taxon>
        <taxon>Sordariales</taxon>
        <taxon>Sordariaceae</taxon>
        <taxon>Neurospora</taxon>
    </lineage>
</organism>
<dbReference type="InterPro" id="IPR027417">
    <property type="entry name" value="P-loop_NTPase"/>
</dbReference>
<name>A0AAE0MWD2_9PEZI</name>
<evidence type="ECO:0000313" key="4">
    <source>
        <dbReference type="Proteomes" id="UP001278500"/>
    </source>
</evidence>
<dbReference type="SUPFAM" id="SSF53167">
    <property type="entry name" value="Purine and uridine phosphorylases"/>
    <property type="match status" value="1"/>
</dbReference>
<dbReference type="SUPFAM" id="SSF52540">
    <property type="entry name" value="P-loop containing nucleoside triphosphate hydrolases"/>
    <property type="match status" value="1"/>
</dbReference>
<dbReference type="PANTHER" id="PTHR46082">
    <property type="entry name" value="ATP/GTP-BINDING PROTEIN-RELATED"/>
    <property type="match status" value="1"/>
</dbReference>